<dbReference type="RefSeq" id="WP_063030377.1">
    <property type="nucleotide sequence ID" value="NZ_CP012400.2"/>
</dbReference>
<reference evidence="2 3" key="1">
    <citation type="submission" date="2020-04" db="EMBL/GenBank/DDBJ databases">
        <title>Molecular characterization of pseudomonads from Agaricus bisporus reveal novel blotch 2 pathogens in Western Europe.</title>
        <authorList>
            <person name="Taparia T."/>
            <person name="Krijger M."/>
            <person name="Haynes E."/>
            <person name="Elpinstone J.G."/>
            <person name="Noble R."/>
            <person name="Van Der Wolf J."/>
        </authorList>
    </citation>
    <scope>NUCLEOTIDE SEQUENCE [LARGE SCALE GENOMIC DNA]</scope>
    <source>
        <strain evidence="2 3">IPO3753</strain>
    </source>
</reference>
<dbReference type="KEGG" id="pym:AK972_2996"/>
<accession>A0A1H2J159</accession>
<dbReference type="CDD" id="cd07821">
    <property type="entry name" value="PYR_PYL_RCAR_like"/>
    <property type="match status" value="1"/>
</dbReference>
<dbReference type="Gene3D" id="3.30.530.20">
    <property type="match status" value="1"/>
</dbReference>
<dbReference type="PANTHER" id="PTHR39332:SF7">
    <property type="entry name" value="SRPBCC FAMILY PROTEIN"/>
    <property type="match status" value="1"/>
</dbReference>
<dbReference type="Proteomes" id="UP001224477">
    <property type="component" value="Unassembled WGS sequence"/>
</dbReference>
<evidence type="ECO:0000313" key="4">
    <source>
        <dbReference type="Proteomes" id="UP001224477"/>
    </source>
</evidence>
<evidence type="ECO:0000313" key="3">
    <source>
        <dbReference type="Proteomes" id="UP000546584"/>
    </source>
</evidence>
<keyword evidence="4" id="KW-1185">Reference proteome</keyword>
<dbReference type="EMBL" id="JAVGXC010000006">
    <property type="protein sequence ID" value="MDR0189087.1"/>
    <property type="molecule type" value="Genomic_DNA"/>
</dbReference>
<dbReference type="Pfam" id="PF10604">
    <property type="entry name" value="Polyketide_cyc2"/>
    <property type="match status" value="1"/>
</dbReference>
<dbReference type="GeneID" id="93516836"/>
<reference evidence="1 4" key="2">
    <citation type="journal article" date="2023" name="Microbiol. Resour. Announc.">
        <title>Whole-genome sequence of Pseudomonas yamanorum OLsAu1 isolated from the edible ectomycorrhizal mushroom Lactarius sp. section Deliciosi.</title>
        <authorList>
            <person name="Ramirez-Mendoza R."/>
            <person name="Angeles-Argaiz R.E."/>
            <person name="Hernandez-Oaxaca D."/>
            <person name="Aguirre-Beltran L."/>
            <person name="Almaraz-Suarez J."/>
            <person name="Perez-Moreno J."/>
        </authorList>
    </citation>
    <scope>NUCLEOTIDE SEQUENCE [LARGE SCALE GENOMIC DNA]</scope>
    <source>
        <strain evidence="1 4">OLsAu1</strain>
    </source>
</reference>
<dbReference type="InterPro" id="IPR019587">
    <property type="entry name" value="Polyketide_cyclase/dehydratase"/>
</dbReference>
<sequence>MSEVRILINIARPAEQVWALLGGYDWLPRWLNIIESSTLADGGRTRHLKTIDGATIVERLLTFDDDQKQYTYALLEGPAPVTGYVGMMSAKDDGNGGTVACWSSTFSVQGADEAEVVREFEALYRKGLERLKAVVESTD</sequence>
<dbReference type="Proteomes" id="UP000546584">
    <property type="component" value="Unassembled WGS sequence"/>
</dbReference>
<proteinExistence type="predicted"/>
<gene>
    <name evidence="2" type="ORF">HX826_01845</name>
    <name evidence="1" type="ORF">RCO22_09080</name>
</gene>
<dbReference type="EMBL" id="JACAQR010000003">
    <property type="protein sequence ID" value="NWD40589.1"/>
    <property type="molecule type" value="Genomic_DNA"/>
</dbReference>
<organism evidence="2 3">
    <name type="scientific">Pseudomonas yamanorum</name>
    <dbReference type="NCBI Taxonomy" id="515393"/>
    <lineage>
        <taxon>Bacteria</taxon>
        <taxon>Pseudomonadati</taxon>
        <taxon>Pseudomonadota</taxon>
        <taxon>Gammaproteobacteria</taxon>
        <taxon>Pseudomonadales</taxon>
        <taxon>Pseudomonadaceae</taxon>
        <taxon>Pseudomonas</taxon>
    </lineage>
</organism>
<dbReference type="InterPro" id="IPR023393">
    <property type="entry name" value="START-like_dom_sf"/>
</dbReference>
<comment type="caution">
    <text evidence="2">The sequence shown here is derived from an EMBL/GenBank/DDBJ whole genome shotgun (WGS) entry which is preliminary data.</text>
</comment>
<dbReference type="PANTHER" id="PTHR39332">
    <property type="entry name" value="BLL4707 PROTEIN"/>
    <property type="match status" value="1"/>
</dbReference>
<evidence type="ECO:0000313" key="2">
    <source>
        <dbReference type="EMBL" id="NWD40589.1"/>
    </source>
</evidence>
<protein>
    <submittedName>
        <fullName evidence="2">SRPBCC family protein</fullName>
    </submittedName>
</protein>
<name>A0A143GIW1_9PSED</name>
<dbReference type="AlphaFoldDB" id="A0A143GIW1"/>
<dbReference type="OrthoDB" id="1364128at2"/>
<evidence type="ECO:0000313" key="1">
    <source>
        <dbReference type="EMBL" id="MDR0189087.1"/>
    </source>
</evidence>
<dbReference type="SUPFAM" id="SSF55961">
    <property type="entry name" value="Bet v1-like"/>
    <property type="match status" value="1"/>
</dbReference>
<accession>A0A143GIW1</accession>